<sequence length="199" mass="23023">MDKIKVVYVDDELDSNISRYLKKSYRHKDFEKEYEEVCFNSAEGYDSLISNQLIKEANIILIDSKLFENDRVTTGKFSGEEFKMILKKVFPFIEVIVITQNELEEDYGTISKYREGFQDNPQQYYAEKLKKVLDAAIQNINIYRNIADKLIANDGIDKVLIEKIVDSLEGSAKYDELTTTDIDDIILAFKELQGDIDGE</sequence>
<evidence type="ECO:0000313" key="2">
    <source>
        <dbReference type="Proteomes" id="UP001498469"/>
    </source>
</evidence>
<name>A0ABU7UJI1_9CLOT</name>
<accession>A0ABU7UJI1</accession>
<comment type="caution">
    <text evidence="1">The sequence shown here is derived from an EMBL/GenBank/DDBJ whole genome shotgun (WGS) entry which is preliminary data.</text>
</comment>
<evidence type="ECO:0008006" key="3">
    <source>
        <dbReference type="Google" id="ProtNLM"/>
    </source>
</evidence>
<evidence type="ECO:0000313" key="1">
    <source>
        <dbReference type="EMBL" id="MEF2111552.1"/>
    </source>
</evidence>
<proteinExistence type="predicted"/>
<dbReference type="EMBL" id="JAZHFS010000003">
    <property type="protein sequence ID" value="MEF2111552.1"/>
    <property type="molecule type" value="Genomic_DNA"/>
</dbReference>
<dbReference type="Proteomes" id="UP001498469">
    <property type="component" value="Unassembled WGS sequence"/>
</dbReference>
<keyword evidence="2" id="KW-1185">Reference proteome</keyword>
<gene>
    <name evidence="1" type="ORF">SJI18_04430</name>
</gene>
<dbReference type="RefSeq" id="WP_216246961.1">
    <property type="nucleotide sequence ID" value="NZ_JAZHFS010000003.1"/>
</dbReference>
<protein>
    <recommendedName>
        <fullName evidence="3">Response regulator receiver domain-containing protein</fullName>
    </recommendedName>
</protein>
<reference evidence="1 2" key="1">
    <citation type="submission" date="2023-11" db="EMBL/GenBank/DDBJ databases">
        <title>Draft genome sequence of a psychrophilic Clostridium strain from permafrost water brine.</title>
        <authorList>
            <person name="Shcherbakova V.A."/>
            <person name="Trubitsyn V.E."/>
            <person name="Zakharyuk A.G."/>
        </authorList>
    </citation>
    <scope>NUCLEOTIDE SEQUENCE [LARGE SCALE GENOMIC DNA]</scope>
    <source>
        <strain evidence="1 2">14F</strain>
    </source>
</reference>
<organism evidence="1 2">
    <name type="scientific">Clostridium frigoriphilum</name>
    <dbReference type="NCBI Taxonomy" id="443253"/>
    <lineage>
        <taxon>Bacteria</taxon>
        <taxon>Bacillati</taxon>
        <taxon>Bacillota</taxon>
        <taxon>Clostridia</taxon>
        <taxon>Eubacteriales</taxon>
        <taxon>Clostridiaceae</taxon>
        <taxon>Clostridium</taxon>
    </lineage>
</organism>